<proteinExistence type="inferred from homology"/>
<dbReference type="PANTHER" id="PTHR47707">
    <property type="entry name" value="8-OXO-DGTP DIPHOSPHATASE"/>
    <property type="match status" value="1"/>
</dbReference>
<dbReference type="PRINTS" id="PR00502">
    <property type="entry name" value="NUDIXFAMILY"/>
</dbReference>
<organism evidence="13 14">
    <name type="scientific">Actinopolyspora alba</name>
    <dbReference type="NCBI Taxonomy" id="673379"/>
    <lineage>
        <taxon>Bacteria</taxon>
        <taxon>Bacillati</taxon>
        <taxon>Actinomycetota</taxon>
        <taxon>Actinomycetes</taxon>
        <taxon>Actinopolysporales</taxon>
        <taxon>Actinopolysporaceae</taxon>
        <taxon>Actinopolyspora</taxon>
        <taxon>Actinopolyspora alba group</taxon>
    </lineage>
</organism>
<evidence type="ECO:0000259" key="12">
    <source>
        <dbReference type="PROSITE" id="PS51462"/>
    </source>
</evidence>
<dbReference type="Gene3D" id="3.90.79.10">
    <property type="entry name" value="Nucleoside Triphosphate Pyrophosphohydrolase"/>
    <property type="match status" value="1"/>
</dbReference>
<evidence type="ECO:0000256" key="9">
    <source>
        <dbReference type="ARBA" id="ARBA00023204"/>
    </source>
</evidence>
<keyword evidence="7" id="KW-0378">Hydrolase</keyword>
<dbReference type="Pfam" id="PF00293">
    <property type="entry name" value="NUDIX"/>
    <property type="match status" value="1"/>
</dbReference>
<evidence type="ECO:0000256" key="3">
    <source>
        <dbReference type="ARBA" id="ARBA00022457"/>
    </source>
</evidence>
<evidence type="ECO:0000313" key="14">
    <source>
        <dbReference type="Proteomes" id="UP000198716"/>
    </source>
</evidence>
<keyword evidence="4" id="KW-0235">DNA replication</keyword>
<evidence type="ECO:0000256" key="8">
    <source>
        <dbReference type="ARBA" id="ARBA00022842"/>
    </source>
</evidence>
<evidence type="ECO:0000256" key="4">
    <source>
        <dbReference type="ARBA" id="ARBA00022705"/>
    </source>
</evidence>
<dbReference type="Proteomes" id="UP000198716">
    <property type="component" value="Unassembled WGS sequence"/>
</dbReference>
<accession>A0A1I1TSR9</accession>
<evidence type="ECO:0000256" key="7">
    <source>
        <dbReference type="ARBA" id="ARBA00022801"/>
    </source>
</evidence>
<keyword evidence="6" id="KW-0227">DNA damage</keyword>
<dbReference type="InterPro" id="IPR000086">
    <property type="entry name" value="NUDIX_hydrolase_dom"/>
</dbReference>
<name>A0A1I1TSR9_9ACTN</name>
<comment type="similarity">
    <text evidence="2">Belongs to the Nudix hydrolase family.</text>
</comment>
<dbReference type="InterPro" id="IPR015797">
    <property type="entry name" value="NUDIX_hydrolase-like_dom_sf"/>
</dbReference>
<evidence type="ECO:0000313" key="13">
    <source>
        <dbReference type="EMBL" id="SFD58560.1"/>
    </source>
</evidence>
<evidence type="ECO:0000256" key="1">
    <source>
        <dbReference type="ARBA" id="ARBA00001946"/>
    </source>
</evidence>
<dbReference type="GO" id="GO:0008413">
    <property type="term" value="F:8-oxo-7,8-dihydroguanosine triphosphate pyrophosphatase activity"/>
    <property type="evidence" value="ECO:0007669"/>
    <property type="project" value="TreeGrafter"/>
</dbReference>
<comment type="cofactor">
    <cofactor evidence="1">
        <name>Mg(2+)</name>
        <dbReference type="ChEBI" id="CHEBI:18420"/>
    </cofactor>
</comment>
<evidence type="ECO:0000256" key="5">
    <source>
        <dbReference type="ARBA" id="ARBA00022723"/>
    </source>
</evidence>
<dbReference type="GO" id="GO:0035539">
    <property type="term" value="F:8-oxo-7,8-dihydrodeoxyguanosine triphosphate pyrophosphatase activity"/>
    <property type="evidence" value="ECO:0007669"/>
    <property type="project" value="UniProtKB-EC"/>
</dbReference>
<protein>
    <recommendedName>
        <fullName evidence="11">8-oxo-dGTP diphosphatase</fullName>
        <ecNumber evidence="11">3.6.1.55</ecNumber>
    </recommendedName>
</protein>
<evidence type="ECO:0000256" key="10">
    <source>
        <dbReference type="ARBA" id="ARBA00035861"/>
    </source>
</evidence>
<evidence type="ECO:0000256" key="6">
    <source>
        <dbReference type="ARBA" id="ARBA00022763"/>
    </source>
</evidence>
<dbReference type="SUPFAM" id="SSF55811">
    <property type="entry name" value="Nudix"/>
    <property type="match status" value="1"/>
</dbReference>
<dbReference type="GO" id="GO:0044715">
    <property type="term" value="F:8-oxo-dGDP phosphatase activity"/>
    <property type="evidence" value="ECO:0007669"/>
    <property type="project" value="TreeGrafter"/>
</dbReference>
<dbReference type="InterPro" id="IPR047127">
    <property type="entry name" value="MutT-like"/>
</dbReference>
<dbReference type="EC" id="3.6.1.55" evidence="11"/>
<feature type="domain" description="Nudix hydrolase" evidence="12">
    <location>
        <begin position="187"/>
        <end position="313"/>
    </location>
</feature>
<keyword evidence="3" id="KW-0515">Mutator protein</keyword>
<keyword evidence="9" id="KW-0234">DNA repair</keyword>
<dbReference type="GO" id="GO:0006281">
    <property type="term" value="P:DNA repair"/>
    <property type="evidence" value="ECO:0007669"/>
    <property type="project" value="UniProtKB-KW"/>
</dbReference>
<dbReference type="PANTHER" id="PTHR47707:SF1">
    <property type="entry name" value="NUDIX HYDROLASE FAMILY PROTEIN"/>
    <property type="match status" value="1"/>
</dbReference>
<comment type="catalytic activity">
    <reaction evidence="10">
        <text>8-oxo-dGTP + H2O = 8-oxo-dGMP + diphosphate + H(+)</text>
        <dbReference type="Rhea" id="RHEA:31575"/>
        <dbReference type="ChEBI" id="CHEBI:15377"/>
        <dbReference type="ChEBI" id="CHEBI:15378"/>
        <dbReference type="ChEBI" id="CHEBI:33019"/>
        <dbReference type="ChEBI" id="CHEBI:63224"/>
        <dbReference type="ChEBI" id="CHEBI:77896"/>
        <dbReference type="EC" id="3.6.1.55"/>
    </reaction>
</comment>
<dbReference type="GO" id="GO:0044716">
    <property type="term" value="F:8-oxo-GDP phosphatase activity"/>
    <property type="evidence" value="ECO:0007669"/>
    <property type="project" value="TreeGrafter"/>
</dbReference>
<keyword evidence="14" id="KW-1185">Reference proteome</keyword>
<dbReference type="EMBL" id="FOMZ01000001">
    <property type="protein sequence ID" value="SFD58560.1"/>
    <property type="molecule type" value="Genomic_DNA"/>
</dbReference>
<dbReference type="GO" id="GO:0046872">
    <property type="term" value="F:metal ion binding"/>
    <property type="evidence" value="ECO:0007669"/>
    <property type="project" value="UniProtKB-KW"/>
</dbReference>
<dbReference type="PROSITE" id="PS51462">
    <property type="entry name" value="NUDIX"/>
    <property type="match status" value="1"/>
</dbReference>
<sequence length="326" mass="34591">MTGVERCDRSRERRAVRSRRCSGGVLAPGNSSRTGAGTIPVVPESAFAVDAPVHVVAAALRHTRTVTGFLGATAERAPEAVGELLLAGDRFPVAVGAGDAAEPEDAGGEGGGVGTVLRADEAGLRLRLDSPAVGGPVLLEFRPEERTTGNRSRCEVHLAGESLPRWLCGRVSACLAAVRELVSEWAPRPVVVGTALVEDGMLLAQQRCYPAHHAGSWELPGGRVEPGEDEPEAVVRECREELATEVVPLGRVGTDIPLSAGSGMLLRVWRARLAAGARPPVPVEHRALRWIELSQLAGLEWLEADRLLLDSLRTIMVAESGKHDPK</sequence>
<gene>
    <name evidence="13" type="ORF">SAMN04487819_101136</name>
</gene>
<reference evidence="14" key="1">
    <citation type="submission" date="2016-10" db="EMBL/GenBank/DDBJ databases">
        <authorList>
            <person name="Varghese N."/>
            <person name="Submissions S."/>
        </authorList>
    </citation>
    <scope>NUCLEOTIDE SEQUENCE [LARGE SCALE GENOMIC DNA]</scope>
    <source>
        <strain evidence="14">DSM 45004</strain>
    </source>
</reference>
<dbReference type="InterPro" id="IPR020476">
    <property type="entry name" value="Nudix_hydrolase"/>
</dbReference>
<keyword evidence="8" id="KW-0460">Magnesium</keyword>
<evidence type="ECO:0000256" key="11">
    <source>
        <dbReference type="ARBA" id="ARBA00038905"/>
    </source>
</evidence>
<evidence type="ECO:0000256" key="2">
    <source>
        <dbReference type="ARBA" id="ARBA00005582"/>
    </source>
</evidence>
<dbReference type="GO" id="GO:0006260">
    <property type="term" value="P:DNA replication"/>
    <property type="evidence" value="ECO:0007669"/>
    <property type="project" value="UniProtKB-KW"/>
</dbReference>
<keyword evidence="5" id="KW-0479">Metal-binding</keyword>
<dbReference type="CDD" id="cd03425">
    <property type="entry name" value="NUDIX_MutT_NudA_like"/>
    <property type="match status" value="1"/>
</dbReference>
<dbReference type="AlphaFoldDB" id="A0A1I1TSR9"/>